<evidence type="ECO:0000256" key="5">
    <source>
        <dbReference type="ARBA" id="ARBA00022598"/>
    </source>
</evidence>
<dbReference type="PANTHER" id="PTHR43445">
    <property type="entry name" value="UDP-N-ACETYLMURAMATE--L-ALANINE LIGASE-RELATED"/>
    <property type="match status" value="1"/>
</dbReference>
<evidence type="ECO:0000256" key="1">
    <source>
        <dbReference type="ARBA" id="ARBA00004496"/>
    </source>
</evidence>
<dbReference type="Gene3D" id="3.40.1190.10">
    <property type="entry name" value="Mur-like, catalytic domain"/>
    <property type="match status" value="1"/>
</dbReference>
<feature type="domain" description="Mur ligase N-terminal catalytic" evidence="9">
    <location>
        <begin position="11"/>
        <end position="110"/>
    </location>
</feature>
<dbReference type="GO" id="GO:0005737">
    <property type="term" value="C:cytoplasm"/>
    <property type="evidence" value="ECO:0007669"/>
    <property type="project" value="UniProtKB-SubCell"/>
</dbReference>
<gene>
    <name evidence="12" type="ORF">B1B_18356</name>
</gene>
<dbReference type="EMBL" id="AUZY01012292">
    <property type="protein sequence ID" value="EQD30537.1"/>
    <property type="molecule type" value="Genomic_DNA"/>
</dbReference>
<dbReference type="Gene3D" id="3.90.190.20">
    <property type="entry name" value="Mur ligase, C-terminal domain"/>
    <property type="match status" value="1"/>
</dbReference>
<evidence type="ECO:0000256" key="6">
    <source>
        <dbReference type="ARBA" id="ARBA00022741"/>
    </source>
</evidence>
<keyword evidence="6" id="KW-0547">Nucleotide-binding</keyword>
<dbReference type="HAMAP" id="MF_00046">
    <property type="entry name" value="MurC"/>
    <property type="match status" value="1"/>
</dbReference>
<dbReference type="InterPro" id="IPR004101">
    <property type="entry name" value="Mur_ligase_C"/>
</dbReference>
<dbReference type="SUPFAM" id="SSF53244">
    <property type="entry name" value="MurD-like peptide ligases, peptide-binding domain"/>
    <property type="match status" value="1"/>
</dbReference>
<dbReference type="Pfam" id="PF02875">
    <property type="entry name" value="Mur_ligase_C"/>
    <property type="match status" value="1"/>
</dbReference>
<organism evidence="12">
    <name type="scientific">mine drainage metagenome</name>
    <dbReference type="NCBI Taxonomy" id="410659"/>
    <lineage>
        <taxon>unclassified sequences</taxon>
        <taxon>metagenomes</taxon>
        <taxon>ecological metagenomes</taxon>
    </lineage>
</organism>
<keyword evidence="4" id="KW-0963">Cytoplasm</keyword>
<dbReference type="Pfam" id="PF08245">
    <property type="entry name" value="Mur_ligase_M"/>
    <property type="match status" value="1"/>
</dbReference>
<evidence type="ECO:0000259" key="11">
    <source>
        <dbReference type="Pfam" id="PF08245"/>
    </source>
</evidence>
<evidence type="ECO:0000256" key="7">
    <source>
        <dbReference type="ARBA" id="ARBA00022840"/>
    </source>
</evidence>
<dbReference type="InterPro" id="IPR005758">
    <property type="entry name" value="UDP-N-AcMur_Ala_ligase_MurC"/>
</dbReference>
<name>T0YFA0_9ZZZZ</name>
<accession>T0YFA0</accession>
<evidence type="ECO:0000256" key="8">
    <source>
        <dbReference type="ARBA" id="ARBA00047833"/>
    </source>
</evidence>
<dbReference type="NCBIfam" id="TIGR01082">
    <property type="entry name" value="murC"/>
    <property type="match status" value="1"/>
</dbReference>
<protein>
    <recommendedName>
        <fullName evidence="3">UDP-N-acetylmuramate--L-alanine ligase</fullName>
        <ecNumber evidence="3">6.3.2.8</ecNumber>
    </recommendedName>
</protein>
<dbReference type="GO" id="GO:0005524">
    <property type="term" value="F:ATP binding"/>
    <property type="evidence" value="ECO:0007669"/>
    <property type="project" value="UniProtKB-KW"/>
</dbReference>
<dbReference type="InterPro" id="IPR036615">
    <property type="entry name" value="Mur_ligase_C_dom_sf"/>
</dbReference>
<dbReference type="EC" id="6.3.2.8" evidence="3"/>
<comment type="subcellular location">
    <subcellularLocation>
        <location evidence="1">Cytoplasm</location>
    </subcellularLocation>
</comment>
<dbReference type="PANTHER" id="PTHR43445:SF3">
    <property type="entry name" value="UDP-N-ACETYLMURAMATE--L-ALANINE LIGASE"/>
    <property type="match status" value="1"/>
</dbReference>
<dbReference type="UniPathway" id="UPA00219"/>
<feature type="domain" description="Mur ligase C-terminal" evidence="10">
    <location>
        <begin position="316"/>
        <end position="451"/>
    </location>
</feature>
<evidence type="ECO:0000256" key="3">
    <source>
        <dbReference type="ARBA" id="ARBA00012211"/>
    </source>
</evidence>
<dbReference type="SUPFAM" id="SSF51984">
    <property type="entry name" value="MurCD N-terminal domain"/>
    <property type="match status" value="1"/>
</dbReference>
<comment type="caution">
    <text evidence="12">The sequence shown here is derived from an EMBL/GenBank/DDBJ whole genome shotgun (WGS) entry which is preliminary data.</text>
</comment>
<proteinExistence type="inferred from homology"/>
<evidence type="ECO:0000256" key="4">
    <source>
        <dbReference type="ARBA" id="ARBA00022490"/>
    </source>
</evidence>
<reference evidence="12" key="2">
    <citation type="journal article" date="2014" name="ISME J.">
        <title>Microbial stratification in low pH oxic and suboxic macroscopic growths along an acid mine drainage.</title>
        <authorList>
            <person name="Mendez-Garcia C."/>
            <person name="Mesa V."/>
            <person name="Sprenger R.R."/>
            <person name="Richter M."/>
            <person name="Diez M.S."/>
            <person name="Solano J."/>
            <person name="Bargiela R."/>
            <person name="Golyshina O.V."/>
            <person name="Manteca A."/>
            <person name="Ramos J.L."/>
            <person name="Gallego J.R."/>
            <person name="Llorente I."/>
            <person name="Martins Dos Santos V.A."/>
            <person name="Jensen O.N."/>
            <person name="Pelaez A.I."/>
            <person name="Sanchez J."/>
            <person name="Ferrer M."/>
        </authorList>
    </citation>
    <scope>NUCLEOTIDE SEQUENCE</scope>
</reference>
<dbReference type="InterPro" id="IPR013221">
    <property type="entry name" value="Mur_ligase_cen"/>
</dbReference>
<comment type="pathway">
    <text evidence="2">Cell wall biogenesis; peptidoglycan biosynthesis.</text>
</comment>
<dbReference type="GO" id="GO:0009252">
    <property type="term" value="P:peptidoglycan biosynthetic process"/>
    <property type="evidence" value="ECO:0007669"/>
    <property type="project" value="UniProtKB-UniPathway"/>
</dbReference>
<dbReference type="GO" id="GO:0008763">
    <property type="term" value="F:UDP-N-acetylmuramate-L-alanine ligase activity"/>
    <property type="evidence" value="ECO:0007669"/>
    <property type="project" value="UniProtKB-EC"/>
</dbReference>
<dbReference type="Pfam" id="PF01225">
    <property type="entry name" value="Mur_ligase"/>
    <property type="match status" value="1"/>
</dbReference>
<dbReference type="SUPFAM" id="SSF53623">
    <property type="entry name" value="MurD-like peptide ligases, catalytic domain"/>
    <property type="match status" value="1"/>
</dbReference>
<dbReference type="AlphaFoldDB" id="T0YFA0"/>
<dbReference type="Gene3D" id="3.40.50.720">
    <property type="entry name" value="NAD(P)-binding Rossmann-like Domain"/>
    <property type="match status" value="1"/>
</dbReference>
<reference evidence="12" key="1">
    <citation type="submission" date="2013-08" db="EMBL/GenBank/DDBJ databases">
        <authorList>
            <person name="Mendez C."/>
            <person name="Richter M."/>
            <person name="Ferrer M."/>
            <person name="Sanchez J."/>
        </authorList>
    </citation>
    <scope>NUCLEOTIDE SEQUENCE</scope>
</reference>
<keyword evidence="5 12" id="KW-0436">Ligase</keyword>
<evidence type="ECO:0000259" key="9">
    <source>
        <dbReference type="Pfam" id="PF01225"/>
    </source>
</evidence>
<evidence type="ECO:0000259" key="10">
    <source>
        <dbReference type="Pfam" id="PF02875"/>
    </source>
</evidence>
<feature type="domain" description="Mur ligase central" evidence="11">
    <location>
        <begin position="114"/>
        <end position="294"/>
    </location>
</feature>
<dbReference type="InterPro" id="IPR000713">
    <property type="entry name" value="Mur_ligase_N"/>
</dbReference>
<evidence type="ECO:0000256" key="2">
    <source>
        <dbReference type="ARBA" id="ARBA00004752"/>
    </source>
</evidence>
<dbReference type="InterPro" id="IPR036565">
    <property type="entry name" value="Mur-like_cat_sf"/>
</dbReference>
<comment type="catalytic activity">
    <reaction evidence="8">
        <text>UDP-N-acetyl-alpha-D-muramate + L-alanine + ATP = UDP-N-acetyl-alpha-D-muramoyl-L-alanine + ADP + phosphate + H(+)</text>
        <dbReference type="Rhea" id="RHEA:23372"/>
        <dbReference type="ChEBI" id="CHEBI:15378"/>
        <dbReference type="ChEBI" id="CHEBI:30616"/>
        <dbReference type="ChEBI" id="CHEBI:43474"/>
        <dbReference type="ChEBI" id="CHEBI:57972"/>
        <dbReference type="ChEBI" id="CHEBI:70757"/>
        <dbReference type="ChEBI" id="CHEBI:83898"/>
        <dbReference type="ChEBI" id="CHEBI:456216"/>
        <dbReference type="EC" id="6.3.2.8"/>
    </reaction>
</comment>
<dbReference type="InterPro" id="IPR050061">
    <property type="entry name" value="MurCDEF_pg_biosynth"/>
</dbReference>
<evidence type="ECO:0000313" key="12">
    <source>
        <dbReference type="EMBL" id="EQD30537.1"/>
    </source>
</evidence>
<keyword evidence="7" id="KW-0067">ATP-binding</keyword>
<sequence length="467" mass="50778">MQVERMGQIRRIHCVGIGGTGMNGVAEVLHNLGYEVSGSDREASRTTERLSALGIPVVIGHRAEAVADADVVVISSAIGPDNVELEAARARRIPIIPRAEMLAELMRFRYGIAVAGSHGKTTTTALIASILVEAGEDPTFVIGGRLNSVSAHARLGSGRYLVAEADESDASFLLYQPLLAVVTNIDRDHLDTYQGDFNRLCEAFHDFLHHLPFYGVAVLCLDDPEVARLMPRVARPVVSYGFSASADVRAVEVVYEGLKTRIRVARQSQPDAWFLVNLVGQHNATNALAAIAAAGVLELPDSSVERALAGFAGTGRRFQFHGSGRLGAIEFLLVEDYAHHPREIEATLAAADLAWPTRRKVVVFQPHRYSRTFELMDDFSRVLSRMSALVLTEVYPAGETRRPTADGRALSRAVRARGEVDPIFAERVGDIPKILSNIVRPDDVVLLLGAGDWGDVIPELLDLRSPS</sequence>